<protein>
    <submittedName>
        <fullName evidence="2">Uncharacterized protein</fullName>
    </submittedName>
</protein>
<accession>A0A7C4M0M6</accession>
<proteinExistence type="predicted"/>
<evidence type="ECO:0000313" key="2">
    <source>
        <dbReference type="EMBL" id="HGT71047.1"/>
    </source>
</evidence>
<feature type="transmembrane region" description="Helical" evidence="1">
    <location>
        <begin position="37"/>
        <end position="55"/>
    </location>
</feature>
<name>A0A7C4M0M6_UNCC3</name>
<gene>
    <name evidence="2" type="ORF">ENT43_02180</name>
</gene>
<reference evidence="2" key="1">
    <citation type="journal article" date="2020" name="mSystems">
        <title>Genome- and Community-Level Interaction Insights into Carbon Utilization and Element Cycling Functions of Hydrothermarchaeota in Hydrothermal Sediment.</title>
        <authorList>
            <person name="Zhou Z."/>
            <person name="Liu Y."/>
            <person name="Xu W."/>
            <person name="Pan J."/>
            <person name="Luo Z.H."/>
            <person name="Li M."/>
        </authorList>
    </citation>
    <scope>NUCLEOTIDE SEQUENCE [LARGE SCALE GENOMIC DNA]</scope>
    <source>
        <strain evidence="2">SpSt-579</strain>
    </source>
</reference>
<feature type="transmembrane region" description="Helical" evidence="1">
    <location>
        <begin position="12"/>
        <end position="31"/>
    </location>
</feature>
<keyword evidence="1" id="KW-0472">Membrane</keyword>
<evidence type="ECO:0000256" key="1">
    <source>
        <dbReference type="SAM" id="Phobius"/>
    </source>
</evidence>
<keyword evidence="1" id="KW-0812">Transmembrane</keyword>
<dbReference type="EMBL" id="DSYQ01000008">
    <property type="protein sequence ID" value="HGT71047.1"/>
    <property type="molecule type" value="Genomic_DNA"/>
</dbReference>
<sequence length="66" mass="7657">MKIDIEKAKYYFLIFVISVVLVVLAVASQIIYYKTNIFFAISFLLATVFVLYIFIKLTEATLLKNK</sequence>
<keyword evidence="1" id="KW-1133">Transmembrane helix</keyword>
<comment type="caution">
    <text evidence="2">The sequence shown here is derived from an EMBL/GenBank/DDBJ whole genome shotgun (WGS) entry which is preliminary data.</text>
</comment>
<organism evidence="2">
    <name type="scientific">candidate division CPR3 bacterium</name>
    <dbReference type="NCBI Taxonomy" id="2268181"/>
    <lineage>
        <taxon>Bacteria</taxon>
        <taxon>Bacteria division CPR3</taxon>
    </lineage>
</organism>
<dbReference type="AlphaFoldDB" id="A0A7C4M0M6"/>